<dbReference type="SUPFAM" id="SSF53613">
    <property type="entry name" value="Ribokinase-like"/>
    <property type="match status" value="1"/>
</dbReference>
<evidence type="ECO:0000256" key="8">
    <source>
        <dbReference type="ARBA" id="ARBA00022679"/>
    </source>
</evidence>
<dbReference type="GO" id="GO:0008902">
    <property type="term" value="F:hydroxymethylpyrimidine kinase activity"/>
    <property type="evidence" value="ECO:0007669"/>
    <property type="project" value="UniProtKB-EC"/>
</dbReference>
<accession>A0A1G6UXF0</accession>
<evidence type="ECO:0000256" key="10">
    <source>
        <dbReference type="ARBA" id="ARBA00022777"/>
    </source>
</evidence>
<feature type="domain" description="Pyridoxamine kinase/Phosphomethylpyrimidine kinase" evidence="16">
    <location>
        <begin position="11"/>
        <end position="254"/>
    </location>
</feature>
<proteinExistence type="inferred from homology"/>
<dbReference type="GO" id="GO:0005524">
    <property type="term" value="F:ATP binding"/>
    <property type="evidence" value="ECO:0007669"/>
    <property type="project" value="UniProtKB-KW"/>
</dbReference>
<dbReference type="InterPro" id="IPR029056">
    <property type="entry name" value="Ribokinase-like"/>
</dbReference>
<gene>
    <name evidence="17" type="ORF">SAMN04489866_103154</name>
</gene>
<dbReference type="InterPro" id="IPR013749">
    <property type="entry name" value="PM/HMP-P_kinase-1"/>
</dbReference>
<evidence type="ECO:0000256" key="1">
    <source>
        <dbReference type="ARBA" id="ARBA00000151"/>
    </source>
</evidence>
<evidence type="ECO:0000256" key="4">
    <source>
        <dbReference type="ARBA" id="ARBA00009879"/>
    </source>
</evidence>
<dbReference type="FunFam" id="3.40.1190.20:FF:000003">
    <property type="entry name" value="Phosphomethylpyrimidine kinase ThiD"/>
    <property type="match status" value="1"/>
</dbReference>
<comment type="catalytic activity">
    <reaction evidence="1">
        <text>4-amino-5-hydroxymethyl-2-methylpyrimidine + ATP = 4-amino-2-methyl-5-(phosphooxymethyl)pyrimidine + ADP + H(+)</text>
        <dbReference type="Rhea" id="RHEA:23096"/>
        <dbReference type="ChEBI" id="CHEBI:15378"/>
        <dbReference type="ChEBI" id="CHEBI:16892"/>
        <dbReference type="ChEBI" id="CHEBI:30616"/>
        <dbReference type="ChEBI" id="CHEBI:58354"/>
        <dbReference type="ChEBI" id="CHEBI:456216"/>
        <dbReference type="EC" id="2.7.1.49"/>
    </reaction>
</comment>
<dbReference type="AlphaFoldDB" id="A0A1G6UXF0"/>
<evidence type="ECO:0000256" key="3">
    <source>
        <dbReference type="ARBA" id="ARBA00004769"/>
    </source>
</evidence>
<evidence type="ECO:0000256" key="14">
    <source>
        <dbReference type="ARBA" id="ARBA00042102"/>
    </source>
</evidence>
<dbReference type="Gene3D" id="3.40.1190.20">
    <property type="match status" value="1"/>
</dbReference>
<dbReference type="GO" id="GO:0009228">
    <property type="term" value="P:thiamine biosynthetic process"/>
    <property type="evidence" value="ECO:0007669"/>
    <property type="project" value="UniProtKB-KW"/>
</dbReference>
<keyword evidence="9" id="KW-0547">Nucleotide-binding</keyword>
<dbReference type="RefSeq" id="WP_091791413.1">
    <property type="nucleotide sequence ID" value="NZ_FNAF01000003.1"/>
</dbReference>
<dbReference type="PANTHER" id="PTHR20858:SF17">
    <property type="entry name" value="HYDROXYMETHYLPYRIMIDINE_PHOSPHOMETHYLPYRIMIDINE KINASE THI20-RELATED"/>
    <property type="match status" value="1"/>
</dbReference>
<dbReference type="InterPro" id="IPR004399">
    <property type="entry name" value="HMP/HMP-P_kinase_dom"/>
</dbReference>
<evidence type="ECO:0000313" key="18">
    <source>
        <dbReference type="Proteomes" id="UP000198995"/>
    </source>
</evidence>
<keyword evidence="10 17" id="KW-0418">Kinase</keyword>
<evidence type="ECO:0000256" key="11">
    <source>
        <dbReference type="ARBA" id="ARBA00022840"/>
    </source>
</evidence>
<dbReference type="NCBIfam" id="TIGR00097">
    <property type="entry name" value="HMP-P_kinase"/>
    <property type="match status" value="1"/>
</dbReference>
<keyword evidence="18" id="KW-1185">Reference proteome</keyword>
<dbReference type="GO" id="GO:0008972">
    <property type="term" value="F:phosphomethylpyrimidine kinase activity"/>
    <property type="evidence" value="ECO:0007669"/>
    <property type="project" value="UniProtKB-EC"/>
</dbReference>
<keyword evidence="12" id="KW-0784">Thiamine biosynthesis</keyword>
<evidence type="ECO:0000256" key="5">
    <source>
        <dbReference type="ARBA" id="ARBA00012135"/>
    </source>
</evidence>
<reference evidence="17 18" key="1">
    <citation type="submission" date="2016-10" db="EMBL/GenBank/DDBJ databases">
        <authorList>
            <person name="de Groot N.N."/>
        </authorList>
    </citation>
    <scope>NUCLEOTIDE SEQUENCE [LARGE SCALE GENOMIC DNA]</scope>
    <source>
        <strain evidence="17 18">DSM 20475</strain>
    </source>
</reference>
<evidence type="ECO:0000256" key="2">
    <source>
        <dbReference type="ARBA" id="ARBA00000565"/>
    </source>
</evidence>
<comment type="pathway">
    <text evidence="3">Cofactor biosynthesis; thiamine diphosphate biosynthesis; 4-amino-2-methyl-5-diphosphomethylpyrimidine from 5-amino-1-(5-phospho-D-ribosyl)imidazole: step 3/3.</text>
</comment>
<organism evidence="17 18">
    <name type="scientific">Peptococcus niger</name>
    <dbReference type="NCBI Taxonomy" id="2741"/>
    <lineage>
        <taxon>Bacteria</taxon>
        <taxon>Bacillati</taxon>
        <taxon>Bacillota</taxon>
        <taxon>Clostridia</taxon>
        <taxon>Eubacteriales</taxon>
        <taxon>Peptococcaceae</taxon>
        <taxon>Peptococcus</taxon>
    </lineage>
</organism>
<dbReference type="STRING" id="2741.SAMN04489866_103154"/>
<dbReference type="EC" id="2.7.1.49" evidence="5"/>
<dbReference type="EMBL" id="FNAF01000003">
    <property type="protein sequence ID" value="SDD45337.1"/>
    <property type="molecule type" value="Genomic_DNA"/>
</dbReference>
<dbReference type="OrthoDB" id="9810880at2"/>
<dbReference type="CDD" id="cd01169">
    <property type="entry name" value="HMPP_kinase"/>
    <property type="match status" value="1"/>
</dbReference>
<protein>
    <recommendedName>
        <fullName evidence="7">Hydroxymethylpyrimidine/phosphomethylpyrimidine kinase</fullName>
        <ecNumber evidence="5">2.7.1.49</ecNumber>
        <ecNumber evidence="6">2.7.4.7</ecNumber>
    </recommendedName>
    <alternativeName>
        <fullName evidence="14">Hydroxymethylpyrimidine kinase</fullName>
    </alternativeName>
    <alternativeName>
        <fullName evidence="15">Hydroxymethylpyrimidine phosphate kinase</fullName>
    </alternativeName>
</protein>
<evidence type="ECO:0000256" key="7">
    <source>
        <dbReference type="ARBA" id="ARBA00019161"/>
    </source>
</evidence>
<evidence type="ECO:0000256" key="13">
    <source>
        <dbReference type="ARBA" id="ARBA00037917"/>
    </source>
</evidence>
<comment type="pathway">
    <text evidence="13">Cofactor biosynthesis; thiamine diphosphate biosynthesis; 4-amino-2-methyl-5-diphosphomethylpyrimidine from 5-amino-1-(5-phospho-D-ribosyl)imidazole: step 2/3.</text>
</comment>
<keyword evidence="8" id="KW-0808">Transferase</keyword>
<evidence type="ECO:0000256" key="15">
    <source>
        <dbReference type="ARBA" id="ARBA00043176"/>
    </source>
</evidence>
<evidence type="ECO:0000256" key="6">
    <source>
        <dbReference type="ARBA" id="ARBA00012963"/>
    </source>
</evidence>
<comment type="catalytic activity">
    <reaction evidence="2">
        <text>4-amino-2-methyl-5-(phosphooxymethyl)pyrimidine + ATP = 4-amino-2-methyl-5-(diphosphooxymethyl)pyrimidine + ADP</text>
        <dbReference type="Rhea" id="RHEA:19893"/>
        <dbReference type="ChEBI" id="CHEBI:30616"/>
        <dbReference type="ChEBI" id="CHEBI:57841"/>
        <dbReference type="ChEBI" id="CHEBI:58354"/>
        <dbReference type="ChEBI" id="CHEBI:456216"/>
        <dbReference type="EC" id="2.7.4.7"/>
    </reaction>
</comment>
<sequence>MKTCLTIAGSDASGGAGIQADLKTFAAHGIYGMSVIVAVVAENTCEVRSVMDVSPQVIRDQIDCVMTDIPPDAVKIGMLSSQASMQAVADGLAAHRPKNVVIDPVMLAKDGSELMAPEALTLFKTGILPHATVFTPNIPEAEVLTGMTIRTEEDMRKAAKILLDMGAQTVLVKGGHLEGEAIDILDDGQSVHRFESARIQTKNTHGTGCTLSSAIAANLANGHSPAEAVQGAKAYITDAIAHSLALGKGNGPTHHFYRLYNEGLAWIED</sequence>
<keyword evidence="11" id="KW-0067">ATP-binding</keyword>
<dbReference type="EC" id="2.7.4.7" evidence="6"/>
<dbReference type="PANTHER" id="PTHR20858">
    <property type="entry name" value="PHOSPHOMETHYLPYRIMIDINE KINASE"/>
    <property type="match status" value="1"/>
</dbReference>
<dbReference type="Proteomes" id="UP000198995">
    <property type="component" value="Unassembled WGS sequence"/>
</dbReference>
<evidence type="ECO:0000256" key="9">
    <source>
        <dbReference type="ARBA" id="ARBA00022741"/>
    </source>
</evidence>
<name>A0A1G6UXF0_PEPNI</name>
<evidence type="ECO:0000256" key="12">
    <source>
        <dbReference type="ARBA" id="ARBA00022977"/>
    </source>
</evidence>
<comment type="similarity">
    <text evidence="4">Belongs to the ThiD family.</text>
</comment>
<evidence type="ECO:0000259" key="16">
    <source>
        <dbReference type="Pfam" id="PF08543"/>
    </source>
</evidence>
<dbReference type="GO" id="GO:0005829">
    <property type="term" value="C:cytosol"/>
    <property type="evidence" value="ECO:0007669"/>
    <property type="project" value="TreeGrafter"/>
</dbReference>
<dbReference type="Pfam" id="PF08543">
    <property type="entry name" value="Phos_pyr_kin"/>
    <property type="match status" value="1"/>
</dbReference>
<evidence type="ECO:0000313" key="17">
    <source>
        <dbReference type="EMBL" id="SDD45337.1"/>
    </source>
</evidence>